<dbReference type="Proteomes" id="UP000326924">
    <property type="component" value="Unassembled WGS sequence"/>
</dbReference>
<dbReference type="Pfam" id="PF06687">
    <property type="entry name" value="SUR7"/>
    <property type="match status" value="1"/>
</dbReference>
<dbReference type="PANTHER" id="PTHR36414">
    <property type="entry name" value="PROTEIN SUR7"/>
    <property type="match status" value="1"/>
</dbReference>
<dbReference type="PANTHER" id="PTHR36414:SF1">
    <property type="entry name" value="PROTEIN SUR7"/>
    <property type="match status" value="1"/>
</dbReference>
<feature type="compositionally biased region" description="Basic and acidic residues" evidence="1">
    <location>
        <begin position="246"/>
        <end position="255"/>
    </location>
</feature>
<dbReference type="EMBL" id="VXIS01000004">
    <property type="protein sequence ID" value="KAA8914658.1"/>
    <property type="molecule type" value="Genomic_DNA"/>
</dbReference>
<dbReference type="InParanoid" id="A0A5J5FBL1"/>
<accession>A0A5J5FBL1</accession>
<evidence type="ECO:0000256" key="2">
    <source>
        <dbReference type="SAM" id="Phobius"/>
    </source>
</evidence>
<dbReference type="FunCoup" id="A0A5J5FBL1">
    <property type="interactions" value="49"/>
</dbReference>
<evidence type="ECO:0000256" key="1">
    <source>
        <dbReference type="SAM" id="MobiDB-lite"/>
    </source>
</evidence>
<feature type="transmembrane region" description="Helical" evidence="2">
    <location>
        <begin position="110"/>
        <end position="134"/>
    </location>
</feature>
<evidence type="ECO:0000313" key="4">
    <source>
        <dbReference type="Proteomes" id="UP000326924"/>
    </source>
</evidence>
<dbReference type="GO" id="GO:0005886">
    <property type="term" value="C:plasma membrane"/>
    <property type="evidence" value="ECO:0007669"/>
    <property type="project" value="InterPro"/>
</dbReference>
<feature type="compositionally biased region" description="Basic and acidic residues" evidence="1">
    <location>
        <begin position="272"/>
        <end position="281"/>
    </location>
</feature>
<keyword evidence="2" id="KW-1133">Transmembrane helix</keyword>
<name>A0A5J5FBL1_9PEZI</name>
<feature type="transmembrane region" description="Helical" evidence="2">
    <location>
        <begin position="7"/>
        <end position="25"/>
    </location>
</feature>
<evidence type="ECO:0000313" key="3">
    <source>
        <dbReference type="EMBL" id="KAA8914658.1"/>
    </source>
</evidence>
<sequence length="281" mass="31031">IISLLSLIFMAGTIVMLVLLLSAGSHEREPLQRIHFLEADTRGIPNAPDGLCHWTLYNYCHVVNGQNHACRPPSAAYPMDPVRNFNTTTDVPRDFVQHQDRYFYLSRFLYAFYIISLFFCVAAFAVGLGSLCWWRAAAMAAAAATAAVACLAFCAAVMTACYVMAQNAFRADGRYARVGVKATAFTWTCLVCAALAWAAWVLVAFAGWKEHKRRREGGGVGRKRWRDRGRRREGFTRFGSVRRSRERGEFSEKRPLGPAADVEGLPAAAAVGHERGAGATT</sequence>
<keyword evidence="4" id="KW-1185">Reference proteome</keyword>
<keyword evidence="2" id="KW-0472">Membrane</keyword>
<dbReference type="OrthoDB" id="5419460at2759"/>
<dbReference type="InterPro" id="IPR009571">
    <property type="entry name" value="SUR7/Rim9-like_fungi"/>
</dbReference>
<feature type="non-terminal residue" evidence="3">
    <location>
        <position position="1"/>
    </location>
</feature>
<dbReference type="AlphaFoldDB" id="A0A5J5FBL1"/>
<reference evidence="3 4" key="1">
    <citation type="submission" date="2019-09" db="EMBL/GenBank/DDBJ databases">
        <title>Draft genome of the ectomycorrhizal ascomycete Sphaerosporella brunnea.</title>
        <authorList>
            <consortium name="DOE Joint Genome Institute"/>
            <person name="Benucci G.M."/>
            <person name="Marozzi G."/>
            <person name="Antonielli L."/>
            <person name="Sanchez S."/>
            <person name="Marco P."/>
            <person name="Wang X."/>
            <person name="Falini L.B."/>
            <person name="Barry K."/>
            <person name="Haridas S."/>
            <person name="Lipzen A."/>
            <person name="Labutti K."/>
            <person name="Grigoriev I.V."/>
            <person name="Murat C."/>
            <person name="Martin F."/>
            <person name="Albertini E."/>
            <person name="Donnini D."/>
            <person name="Bonito G."/>
        </authorList>
    </citation>
    <scope>NUCLEOTIDE SEQUENCE [LARGE SCALE GENOMIC DNA]</scope>
    <source>
        <strain evidence="3 4">Sb_GMNB300</strain>
    </source>
</reference>
<dbReference type="GO" id="GO:0032185">
    <property type="term" value="P:septin cytoskeleton organization"/>
    <property type="evidence" value="ECO:0007669"/>
    <property type="project" value="TreeGrafter"/>
</dbReference>
<dbReference type="GO" id="GO:0031505">
    <property type="term" value="P:fungal-type cell wall organization"/>
    <property type="evidence" value="ECO:0007669"/>
    <property type="project" value="TreeGrafter"/>
</dbReference>
<keyword evidence="2" id="KW-0812">Transmembrane</keyword>
<dbReference type="GO" id="GO:0005938">
    <property type="term" value="C:cell cortex"/>
    <property type="evidence" value="ECO:0007669"/>
    <property type="project" value="TreeGrafter"/>
</dbReference>
<organism evidence="3 4">
    <name type="scientific">Sphaerosporella brunnea</name>
    <dbReference type="NCBI Taxonomy" id="1250544"/>
    <lineage>
        <taxon>Eukaryota</taxon>
        <taxon>Fungi</taxon>
        <taxon>Dikarya</taxon>
        <taxon>Ascomycota</taxon>
        <taxon>Pezizomycotina</taxon>
        <taxon>Pezizomycetes</taxon>
        <taxon>Pezizales</taxon>
        <taxon>Pyronemataceae</taxon>
        <taxon>Sphaerosporella</taxon>
    </lineage>
</organism>
<dbReference type="GO" id="GO:0030866">
    <property type="term" value="P:cortical actin cytoskeleton organization"/>
    <property type="evidence" value="ECO:0007669"/>
    <property type="project" value="TreeGrafter"/>
</dbReference>
<feature type="transmembrane region" description="Helical" evidence="2">
    <location>
        <begin position="185"/>
        <end position="208"/>
    </location>
</feature>
<dbReference type="Gene3D" id="1.20.140.150">
    <property type="match status" value="1"/>
</dbReference>
<protein>
    <submittedName>
        <fullName evidence="3">Actin cortical patch protein Sur7</fullName>
    </submittedName>
</protein>
<dbReference type="GO" id="GO:0006897">
    <property type="term" value="P:endocytosis"/>
    <property type="evidence" value="ECO:0007669"/>
    <property type="project" value="TreeGrafter"/>
</dbReference>
<dbReference type="GO" id="GO:0045121">
    <property type="term" value="C:membrane raft"/>
    <property type="evidence" value="ECO:0007669"/>
    <property type="project" value="TreeGrafter"/>
</dbReference>
<proteinExistence type="predicted"/>
<gene>
    <name evidence="3" type="ORF">FN846DRAFT_770875</name>
</gene>
<feature type="transmembrane region" description="Helical" evidence="2">
    <location>
        <begin position="141"/>
        <end position="165"/>
    </location>
</feature>
<comment type="caution">
    <text evidence="3">The sequence shown here is derived from an EMBL/GenBank/DDBJ whole genome shotgun (WGS) entry which is preliminary data.</text>
</comment>
<feature type="region of interest" description="Disordered" evidence="1">
    <location>
        <begin position="242"/>
        <end position="281"/>
    </location>
</feature>